<proteinExistence type="predicted"/>
<comment type="caution">
    <text evidence="2">The sequence shown here is derived from an EMBL/GenBank/DDBJ whole genome shotgun (WGS) entry which is preliminary data.</text>
</comment>
<feature type="compositionally biased region" description="Acidic residues" evidence="1">
    <location>
        <begin position="68"/>
        <end position="94"/>
    </location>
</feature>
<dbReference type="EMBL" id="JADWDJ010000005">
    <property type="protein sequence ID" value="KAG5281271.1"/>
    <property type="molecule type" value="Genomic_DNA"/>
</dbReference>
<evidence type="ECO:0000313" key="2">
    <source>
        <dbReference type="EMBL" id="KAG5281271.1"/>
    </source>
</evidence>
<keyword evidence="3" id="KW-1185">Reference proteome</keyword>
<feature type="region of interest" description="Disordered" evidence="1">
    <location>
        <begin position="26"/>
        <end position="103"/>
    </location>
</feature>
<evidence type="ECO:0000313" key="3">
    <source>
        <dbReference type="Proteomes" id="UP000823561"/>
    </source>
</evidence>
<dbReference type="AlphaFoldDB" id="A0AAV6H633"/>
<reference evidence="2" key="1">
    <citation type="submission" date="2020-10" db="EMBL/GenBank/DDBJ databases">
        <title>Chromosome-scale genome assembly of the Allis shad, Alosa alosa.</title>
        <authorList>
            <person name="Margot Z."/>
            <person name="Christophe K."/>
            <person name="Cabau C."/>
            <person name="Louis A."/>
            <person name="Berthelot C."/>
            <person name="Parey E."/>
            <person name="Roest Crollius H."/>
            <person name="Montfort J."/>
            <person name="Robinson-Rechavi M."/>
            <person name="Bucao C."/>
            <person name="Bouchez O."/>
            <person name="Gislard M."/>
            <person name="Lluch J."/>
            <person name="Milhes M."/>
            <person name="Lampietro C."/>
            <person name="Lopez Roques C."/>
            <person name="Donnadieu C."/>
            <person name="Braasch I."/>
            <person name="Desvignes T."/>
            <person name="Postlethwait J."/>
            <person name="Bobe J."/>
            <person name="Guiguen Y."/>
        </authorList>
    </citation>
    <scope>NUCLEOTIDE SEQUENCE</scope>
    <source>
        <strain evidence="2">M-15738</strain>
        <tissue evidence="2">Blood</tissue>
    </source>
</reference>
<accession>A0AAV6H633</accession>
<evidence type="ECO:0000256" key="1">
    <source>
        <dbReference type="SAM" id="MobiDB-lite"/>
    </source>
</evidence>
<protein>
    <submittedName>
        <fullName evidence="2">Uncharacterized protein</fullName>
    </submittedName>
</protein>
<gene>
    <name evidence="2" type="ORF">AALO_G00069310</name>
</gene>
<dbReference type="Proteomes" id="UP000823561">
    <property type="component" value="Chromosome 5"/>
</dbReference>
<organism evidence="2 3">
    <name type="scientific">Alosa alosa</name>
    <name type="common">allis shad</name>
    <dbReference type="NCBI Taxonomy" id="278164"/>
    <lineage>
        <taxon>Eukaryota</taxon>
        <taxon>Metazoa</taxon>
        <taxon>Chordata</taxon>
        <taxon>Craniata</taxon>
        <taxon>Vertebrata</taxon>
        <taxon>Euteleostomi</taxon>
        <taxon>Actinopterygii</taxon>
        <taxon>Neopterygii</taxon>
        <taxon>Teleostei</taxon>
        <taxon>Clupei</taxon>
        <taxon>Clupeiformes</taxon>
        <taxon>Clupeoidei</taxon>
        <taxon>Clupeidae</taxon>
        <taxon>Alosa</taxon>
    </lineage>
</organism>
<sequence>MDHKSMTNASAQQRTFLCFFPFPSPHQSHWSSHHHQQQSRPHTSPDAPTTVCRLTDPLAPLRLPHSPEEEEEEEEETEKAEDEEEEEEGLGEEDVGGRRAENTFHSFTSLYGARGPRQCHATQRQRQEEFTLVRRGKEHICSLVLVSLQRGKNTSGKETHSIVMCCVV</sequence>
<name>A0AAV6H633_9TELE</name>